<proteinExistence type="predicted"/>
<protein>
    <submittedName>
        <fullName evidence="1">Uncharacterized protein</fullName>
    </submittedName>
</protein>
<dbReference type="OrthoDB" id="561475at2"/>
<name>A0A2P7N1G1_9CYAN</name>
<dbReference type="Proteomes" id="UP000243002">
    <property type="component" value="Unassembled WGS sequence"/>
</dbReference>
<reference evidence="1 2" key="1">
    <citation type="journal article" date="2018" name="Environ. Microbiol.">
        <title>Ecological and genomic features of two widespread freshwater picocyanobacteria.</title>
        <authorList>
            <person name="Cabello-Yeves P.J."/>
            <person name="Picazo A."/>
            <person name="Camacho A."/>
            <person name="Callieri C."/>
            <person name="Rosselli R."/>
            <person name="Roda-Garcia J.J."/>
            <person name="Coutinho F.H."/>
            <person name="Rodriguez-Valera F."/>
        </authorList>
    </citation>
    <scope>NUCLEOTIDE SEQUENCE [LARGE SCALE GENOMIC DNA]</scope>
    <source>
        <strain evidence="1 2">Tous</strain>
    </source>
</reference>
<keyword evidence="2" id="KW-1185">Reference proteome</keyword>
<accession>A0A2P7N1G1</accession>
<dbReference type="EMBL" id="PXXO01000001">
    <property type="protein sequence ID" value="PSJ07323.1"/>
    <property type="molecule type" value="Genomic_DNA"/>
</dbReference>
<sequence>MADPIASGRYRVRAAVEREQSVPLQVQAARFNTRDDAETFAHLVAHDRHQNVVVEKLAPGGCWLQLSLVAWAF</sequence>
<dbReference type="AlphaFoldDB" id="A0A2P7N1G1"/>
<evidence type="ECO:0000313" key="1">
    <source>
        <dbReference type="EMBL" id="PSJ07323.1"/>
    </source>
</evidence>
<organism evidence="1 2">
    <name type="scientific">Cyanobium usitatum str. Tous</name>
    <dbReference type="NCBI Taxonomy" id="2116684"/>
    <lineage>
        <taxon>Bacteria</taxon>
        <taxon>Bacillati</taxon>
        <taxon>Cyanobacteriota</taxon>
        <taxon>Cyanophyceae</taxon>
        <taxon>Synechococcales</taxon>
        <taxon>Prochlorococcaceae</taxon>
        <taxon>Cyanobium</taxon>
    </lineage>
</organism>
<gene>
    <name evidence="1" type="ORF">C7K55_00860</name>
</gene>
<evidence type="ECO:0000313" key="2">
    <source>
        <dbReference type="Proteomes" id="UP000243002"/>
    </source>
</evidence>
<dbReference type="RefSeq" id="WP_106501510.1">
    <property type="nucleotide sequence ID" value="NZ_PXXO01000001.1"/>
</dbReference>
<comment type="caution">
    <text evidence="1">The sequence shown here is derived from an EMBL/GenBank/DDBJ whole genome shotgun (WGS) entry which is preliminary data.</text>
</comment>